<keyword evidence="1" id="KW-0732">Signal</keyword>
<accession>A0A2S7TZI5</accession>
<dbReference type="RefSeq" id="WP_105042652.1">
    <property type="nucleotide sequence ID" value="NZ_MQWA01000001.1"/>
</dbReference>
<organism evidence="2 3">
    <name type="scientific">Rubritalea profundi</name>
    <dbReference type="NCBI Taxonomy" id="1658618"/>
    <lineage>
        <taxon>Bacteria</taxon>
        <taxon>Pseudomonadati</taxon>
        <taxon>Verrucomicrobiota</taxon>
        <taxon>Verrucomicrobiia</taxon>
        <taxon>Verrucomicrobiales</taxon>
        <taxon>Rubritaleaceae</taxon>
        <taxon>Rubritalea</taxon>
    </lineage>
</organism>
<gene>
    <name evidence="2" type="ORF">BSZ32_06270</name>
</gene>
<evidence type="ECO:0000256" key="1">
    <source>
        <dbReference type="SAM" id="SignalP"/>
    </source>
</evidence>
<dbReference type="EMBL" id="MQWA01000001">
    <property type="protein sequence ID" value="PQJ28145.1"/>
    <property type="molecule type" value="Genomic_DNA"/>
</dbReference>
<reference evidence="2 3" key="1">
    <citation type="submission" date="2016-12" db="EMBL/GenBank/DDBJ databases">
        <title>Study of bacterial adaptation to deep sea.</title>
        <authorList>
            <person name="Song J."/>
            <person name="Yoshizawa S."/>
            <person name="Kogure K."/>
        </authorList>
    </citation>
    <scope>NUCLEOTIDE SEQUENCE [LARGE SCALE GENOMIC DNA]</scope>
    <source>
        <strain evidence="2 3">SAORIC-165</strain>
    </source>
</reference>
<feature type="signal peptide" evidence="1">
    <location>
        <begin position="1"/>
        <end position="26"/>
    </location>
</feature>
<comment type="caution">
    <text evidence="2">The sequence shown here is derived from an EMBL/GenBank/DDBJ whole genome shotgun (WGS) entry which is preliminary data.</text>
</comment>
<evidence type="ECO:0008006" key="4">
    <source>
        <dbReference type="Google" id="ProtNLM"/>
    </source>
</evidence>
<dbReference type="Proteomes" id="UP000239907">
    <property type="component" value="Unassembled WGS sequence"/>
</dbReference>
<proteinExistence type="predicted"/>
<dbReference type="Gene3D" id="2.60.120.260">
    <property type="entry name" value="Galactose-binding domain-like"/>
    <property type="match status" value="1"/>
</dbReference>
<evidence type="ECO:0000313" key="2">
    <source>
        <dbReference type="EMBL" id="PQJ28145.1"/>
    </source>
</evidence>
<name>A0A2S7TZI5_9BACT</name>
<feature type="chain" id="PRO_5015772458" description="CBM6 domain-containing protein" evidence="1">
    <location>
        <begin position="27"/>
        <end position="640"/>
    </location>
</feature>
<sequence>MNKLSINSVFCAATVALLGLSTVSMAAKAPAPLTAQGEQLMASYTATLDALKKEIKAAAPKLDEKKSAAYFTAHGAIAKLPTLPNPNDLKMAPVTFCAGNPAYEEAQTNALLAARPIIKEAKAFLKGNEMHAKLAKCALLTVGAREMATFASQGTEQKSYVDLLLNDDKLIVEVMELGGAYENKFGQSIRNYKAIQKASKNAREKDFFRLWALASSLEHPDGNHVPEGKTAPEAITEYFLSYEKAYLDGELDPAFNTLTPWDCRFIFAFRPLESLVWMRKMIRNYRPDHMKLDYQWRYCRITKTDVPYTSNVPRPVRPDLNLLSMQDYFLEGGICGPRAFTGRASTHAFGIPSRPAPQTGHAALAHWTPDGWVTVFGAHWTQNRFRGQCGLDFELESRVRSKPDEYHQVHRANWLGDALDEPIVNRMRFGVGGGFWKSLAHYKKLAVVQDEDLKELATVGAEFAESNVAAISPNSDWIEEEDGPLKPKEKEFPQVELTEADKTITTDANGVITIPVAACSKPESTEKIRFMKSYDDKFVQMHYNLAGKRPELRSYTLNLPEAGKYNFTATVVTVTIDRSFTIRANRRNIHEVKVPFTLGDWEETKAVPMEFKAGKNKLQLTLKAPNKGISIKSFTLTPIK</sequence>
<dbReference type="AlphaFoldDB" id="A0A2S7TZI5"/>
<keyword evidence="3" id="KW-1185">Reference proteome</keyword>
<evidence type="ECO:0000313" key="3">
    <source>
        <dbReference type="Proteomes" id="UP000239907"/>
    </source>
</evidence>
<dbReference type="OrthoDB" id="198000at2"/>
<protein>
    <recommendedName>
        <fullName evidence="4">CBM6 domain-containing protein</fullName>
    </recommendedName>
</protein>